<sequence length="126" mass="14422">MKFSKKIILIIVAVVLVLGISVGLFFFFMNKDDGKSSDTKENMKRILTKLVGVDLIKDKKLGDTICDLIMKSEHEKLRKELIKWDKSGEKKDFPQTKWLKFLYALGGEPFKPLADDLSEMVKAKKV</sequence>
<comment type="caution">
    <text evidence="2">The sequence shown here is derived from an EMBL/GenBank/DDBJ whole genome shotgun (WGS) entry which is preliminary data.</text>
</comment>
<accession>S7W6I8</accession>
<reference evidence="3" key="1">
    <citation type="journal article" date="2013" name="PLoS Genet.">
        <title>The genome of Spraguea lophii and the basis of host-microsporidian interactions.</title>
        <authorList>
            <person name="Campbell S.E."/>
            <person name="Williams T.A."/>
            <person name="Yousuf A."/>
            <person name="Soanes D.M."/>
            <person name="Paszkiewicz K.H."/>
            <person name="Williams B.A.P."/>
        </authorList>
    </citation>
    <scope>NUCLEOTIDE SEQUENCE [LARGE SCALE GENOMIC DNA]</scope>
    <source>
        <strain evidence="3">42_110</strain>
    </source>
</reference>
<dbReference type="HOGENOM" id="CLU_1983015_0_0_1"/>
<evidence type="ECO:0000313" key="3">
    <source>
        <dbReference type="Proteomes" id="UP000014978"/>
    </source>
</evidence>
<keyword evidence="1" id="KW-1133">Transmembrane helix</keyword>
<dbReference type="Proteomes" id="UP000014978">
    <property type="component" value="Unassembled WGS sequence"/>
</dbReference>
<protein>
    <submittedName>
        <fullName evidence="2">Uncharacterized protein</fullName>
    </submittedName>
</protein>
<gene>
    <name evidence="2" type="ORF">SLOPH_1162</name>
</gene>
<proteinExistence type="predicted"/>
<evidence type="ECO:0000313" key="2">
    <source>
        <dbReference type="EMBL" id="EPR78430.1"/>
    </source>
</evidence>
<keyword evidence="1" id="KW-0812">Transmembrane</keyword>
<name>S7W6I8_SPRLO</name>
<dbReference type="AlphaFoldDB" id="S7W6I8"/>
<evidence type="ECO:0000256" key="1">
    <source>
        <dbReference type="SAM" id="Phobius"/>
    </source>
</evidence>
<dbReference type="VEuPathDB" id="MicrosporidiaDB:SLOPH_1162"/>
<keyword evidence="3" id="KW-1185">Reference proteome</keyword>
<dbReference type="InParanoid" id="S7W6I8"/>
<feature type="transmembrane region" description="Helical" evidence="1">
    <location>
        <begin position="7"/>
        <end position="29"/>
    </location>
</feature>
<keyword evidence="1" id="KW-0472">Membrane</keyword>
<dbReference type="EMBL" id="ATCN01000799">
    <property type="protein sequence ID" value="EPR78430.1"/>
    <property type="molecule type" value="Genomic_DNA"/>
</dbReference>
<organism evidence="2 3">
    <name type="scientific">Spraguea lophii (strain 42_110)</name>
    <name type="common">Microsporidian parasite</name>
    <dbReference type="NCBI Taxonomy" id="1358809"/>
    <lineage>
        <taxon>Eukaryota</taxon>
        <taxon>Fungi</taxon>
        <taxon>Fungi incertae sedis</taxon>
        <taxon>Microsporidia</taxon>
        <taxon>Spragueidae</taxon>
        <taxon>Spraguea</taxon>
    </lineage>
</organism>